<accession>A0A840FAC2</accession>
<dbReference type="SUPFAM" id="SSF52833">
    <property type="entry name" value="Thioredoxin-like"/>
    <property type="match status" value="1"/>
</dbReference>
<evidence type="ECO:0000313" key="4">
    <source>
        <dbReference type="Proteomes" id="UP000529795"/>
    </source>
</evidence>
<keyword evidence="4" id="KW-1185">Reference proteome</keyword>
<dbReference type="PANTHER" id="PTHR30041">
    <property type="entry name" value="ARSENATE REDUCTASE"/>
    <property type="match status" value="1"/>
</dbReference>
<dbReference type="InterPro" id="IPR006504">
    <property type="entry name" value="Tscrpt_reg_Spx/MgsR"/>
</dbReference>
<dbReference type="NCBIfam" id="TIGR01617">
    <property type="entry name" value="arsC_related"/>
    <property type="match status" value="1"/>
</dbReference>
<dbReference type="NCBIfam" id="NF008107">
    <property type="entry name" value="PRK10853.1"/>
    <property type="match status" value="1"/>
</dbReference>
<dbReference type="PANTHER" id="PTHR30041:SF8">
    <property type="entry name" value="PROTEIN YFFB"/>
    <property type="match status" value="1"/>
</dbReference>
<keyword evidence="3" id="KW-0560">Oxidoreductase</keyword>
<proteinExistence type="inferred from homology"/>
<protein>
    <submittedName>
        <fullName evidence="3">Arsenate reductase</fullName>
        <ecNumber evidence="3">1.20.4.1</ecNumber>
    </submittedName>
</protein>
<dbReference type="Gene3D" id="3.40.30.10">
    <property type="entry name" value="Glutaredoxin"/>
    <property type="match status" value="1"/>
</dbReference>
<comment type="similarity">
    <text evidence="1 2">Belongs to the ArsC family.</text>
</comment>
<evidence type="ECO:0000313" key="3">
    <source>
        <dbReference type="EMBL" id="MBB4153236.1"/>
    </source>
</evidence>
<dbReference type="Proteomes" id="UP000529795">
    <property type="component" value="Unassembled WGS sequence"/>
</dbReference>
<comment type="caution">
    <text evidence="3">The sequence shown here is derived from an EMBL/GenBank/DDBJ whole genome shotgun (WGS) entry which is preliminary data.</text>
</comment>
<evidence type="ECO:0000256" key="2">
    <source>
        <dbReference type="PROSITE-ProRule" id="PRU01282"/>
    </source>
</evidence>
<dbReference type="CDD" id="cd03035">
    <property type="entry name" value="ArsC_Yffb"/>
    <property type="match status" value="1"/>
</dbReference>
<dbReference type="RefSeq" id="WP_183982892.1">
    <property type="nucleotide sequence ID" value="NZ_JACIEV010000002.1"/>
</dbReference>
<dbReference type="PROSITE" id="PS51353">
    <property type="entry name" value="ARSC"/>
    <property type="match status" value="1"/>
</dbReference>
<dbReference type="InterPro" id="IPR006660">
    <property type="entry name" value="Arsenate_reductase-like"/>
</dbReference>
<dbReference type="InterPro" id="IPR036249">
    <property type="entry name" value="Thioredoxin-like_sf"/>
</dbReference>
<reference evidence="3 4" key="1">
    <citation type="submission" date="2020-08" db="EMBL/GenBank/DDBJ databases">
        <title>Genomic Encyclopedia of Type Strains, Phase IV (KMG-IV): sequencing the most valuable type-strain genomes for metagenomic binning, comparative biology and taxonomic classification.</title>
        <authorList>
            <person name="Goeker M."/>
        </authorList>
    </citation>
    <scope>NUCLEOTIDE SEQUENCE [LARGE SCALE GENOMIC DNA]</scope>
    <source>
        <strain evidence="3 4">YC6723</strain>
    </source>
</reference>
<organism evidence="3 4">
    <name type="scientific">Sphingomonas jinjuensis</name>
    <dbReference type="NCBI Taxonomy" id="535907"/>
    <lineage>
        <taxon>Bacteria</taxon>
        <taxon>Pseudomonadati</taxon>
        <taxon>Pseudomonadota</taxon>
        <taxon>Alphaproteobacteria</taxon>
        <taxon>Sphingomonadales</taxon>
        <taxon>Sphingomonadaceae</taxon>
        <taxon>Sphingomonas</taxon>
    </lineage>
</organism>
<name>A0A840FAC2_9SPHN</name>
<sequence>MTTIYGIKNCDTMKKARQWLADHGVEARFHDYRAHGVDAGRLAGWVDRLGWEALLNRNGTTFRALPDADKQAIDRDKALALMTASPAMIRRPVLEHGDTLEVGFKPDRYAALFG</sequence>
<dbReference type="AlphaFoldDB" id="A0A840FAC2"/>
<dbReference type="Pfam" id="PF03960">
    <property type="entry name" value="ArsC"/>
    <property type="match status" value="1"/>
</dbReference>
<gene>
    <name evidence="3" type="ORF">GGQ80_001124</name>
</gene>
<dbReference type="EC" id="1.20.4.1" evidence="3"/>
<evidence type="ECO:0000256" key="1">
    <source>
        <dbReference type="ARBA" id="ARBA00007198"/>
    </source>
</evidence>
<dbReference type="EMBL" id="JACIEV010000002">
    <property type="protein sequence ID" value="MBB4153236.1"/>
    <property type="molecule type" value="Genomic_DNA"/>
</dbReference>
<dbReference type="GO" id="GO:0008794">
    <property type="term" value="F:arsenate reductase (glutaredoxin) activity"/>
    <property type="evidence" value="ECO:0007669"/>
    <property type="project" value="UniProtKB-EC"/>
</dbReference>